<reference evidence="3" key="1">
    <citation type="journal article" date="2014" name="Genome Announc.">
        <title>Genome sequence of the pathogenic fungus Sporothrix schenckii (ATCC 58251).</title>
        <authorList>
            <person name="Cuomo C.A."/>
            <person name="Rodriguez-Del Valle N."/>
            <person name="Perez-Sanchez L."/>
            <person name="Abouelleil A."/>
            <person name="Goldberg J."/>
            <person name="Young S."/>
            <person name="Zeng Q."/>
            <person name="Birren B.W."/>
        </authorList>
    </citation>
    <scope>NUCLEOTIDE SEQUENCE [LARGE SCALE GENOMIC DNA]</scope>
    <source>
        <strain evidence="3">ATCC 58251 / de Perez 2211183</strain>
    </source>
</reference>
<dbReference type="HOGENOM" id="CLU_092535_0_0_1"/>
<sequence length="263" mass="28202">MAFGLLLLRSTPMVLSAAAVQFDYSQYLFLRSFLDLPADLEQKNGAAPPESRSQVNTVLGHFIHRQFPAGLSAILTLYPLTWVVAGANLALGHPASRLAALLGLDGDGGLGIAPAARRLYIAGLVCSVGHMLFGPRALDLMQTIGALGGKAGKDTETPEKKHDNLHLLQTWLQLHLTRTFLADVPGWLCFTGAFLLSVARSGARYIVMVAKASDFVELLGGRRESLPPWKLLSKGINVPTLQNAPANMSDTMMLGASMDDLAK</sequence>
<evidence type="ECO:0000313" key="2">
    <source>
        <dbReference type="EMBL" id="ERT02713.1"/>
    </source>
</evidence>
<keyword evidence="1" id="KW-0732">Signal</keyword>
<dbReference type="STRING" id="1391915.U7Q4D1"/>
<keyword evidence="3" id="KW-1185">Reference proteome</keyword>
<protein>
    <submittedName>
        <fullName evidence="2">Uncharacterized protein</fullName>
    </submittedName>
</protein>
<dbReference type="EMBL" id="KI440842">
    <property type="protein sequence ID" value="ERT02713.1"/>
    <property type="molecule type" value="Genomic_DNA"/>
</dbReference>
<accession>U7Q4D1</accession>
<feature type="chain" id="PRO_5004686869" evidence="1">
    <location>
        <begin position="18"/>
        <end position="263"/>
    </location>
</feature>
<evidence type="ECO:0000256" key="1">
    <source>
        <dbReference type="SAM" id="SignalP"/>
    </source>
</evidence>
<evidence type="ECO:0000313" key="3">
    <source>
        <dbReference type="Proteomes" id="UP000018087"/>
    </source>
</evidence>
<dbReference type="OrthoDB" id="1523883at2759"/>
<feature type="signal peptide" evidence="1">
    <location>
        <begin position="1"/>
        <end position="17"/>
    </location>
</feature>
<dbReference type="AlphaFoldDB" id="U7Q4D1"/>
<dbReference type="Proteomes" id="UP000018087">
    <property type="component" value="Unassembled WGS sequence"/>
</dbReference>
<name>U7Q4D1_SPOS1</name>
<organism evidence="2 3">
    <name type="scientific">Sporothrix schenckii (strain ATCC 58251 / de Perez 2211183)</name>
    <name type="common">Rose-picker's disease fungus</name>
    <dbReference type="NCBI Taxonomy" id="1391915"/>
    <lineage>
        <taxon>Eukaryota</taxon>
        <taxon>Fungi</taxon>
        <taxon>Dikarya</taxon>
        <taxon>Ascomycota</taxon>
        <taxon>Pezizomycotina</taxon>
        <taxon>Sordariomycetes</taxon>
        <taxon>Sordariomycetidae</taxon>
        <taxon>Ophiostomatales</taxon>
        <taxon>Ophiostomataceae</taxon>
        <taxon>Sporothrix</taxon>
    </lineage>
</organism>
<gene>
    <name evidence="2" type="ORF">HMPREF1624_01014</name>
</gene>
<proteinExistence type="predicted"/>
<dbReference type="eggNOG" id="ENOG502RA8V">
    <property type="taxonomic scope" value="Eukaryota"/>
</dbReference>